<accession>A0ABU1W5D6</accession>
<protein>
    <submittedName>
        <fullName evidence="2">Transposase InsO family protein</fullName>
    </submittedName>
</protein>
<dbReference type="Gene3D" id="3.30.420.10">
    <property type="entry name" value="Ribonuclease H-like superfamily/Ribonuclease H"/>
    <property type="match status" value="1"/>
</dbReference>
<dbReference type="InterPro" id="IPR050951">
    <property type="entry name" value="Retrovirus_Pol_polyprotein"/>
</dbReference>
<dbReference type="Proteomes" id="UP001257909">
    <property type="component" value="Unassembled WGS sequence"/>
</dbReference>
<evidence type="ECO:0000259" key="1">
    <source>
        <dbReference type="PROSITE" id="PS50994"/>
    </source>
</evidence>
<evidence type="ECO:0000313" key="3">
    <source>
        <dbReference type="Proteomes" id="UP001257909"/>
    </source>
</evidence>
<reference evidence="2 3" key="1">
    <citation type="submission" date="2023-07" db="EMBL/GenBank/DDBJ databases">
        <title>Sorghum-associated microbial communities from plants grown in Nebraska, USA.</title>
        <authorList>
            <person name="Schachtman D."/>
        </authorList>
    </citation>
    <scope>NUCLEOTIDE SEQUENCE [LARGE SCALE GENOMIC DNA]</scope>
    <source>
        <strain evidence="2 3">4138</strain>
    </source>
</reference>
<dbReference type="SUPFAM" id="SSF53098">
    <property type="entry name" value="Ribonuclease H-like"/>
    <property type="match status" value="1"/>
</dbReference>
<dbReference type="PANTHER" id="PTHR37984:SF5">
    <property type="entry name" value="PROTEIN NYNRIN-LIKE"/>
    <property type="match status" value="1"/>
</dbReference>
<dbReference type="PANTHER" id="PTHR37984">
    <property type="entry name" value="PROTEIN CBG26694"/>
    <property type="match status" value="1"/>
</dbReference>
<dbReference type="InterPro" id="IPR001584">
    <property type="entry name" value="Integrase_cat-core"/>
</dbReference>
<keyword evidence="3" id="KW-1185">Reference proteome</keyword>
<comment type="caution">
    <text evidence="2">The sequence shown here is derived from an EMBL/GenBank/DDBJ whole genome shotgun (WGS) entry which is preliminary data.</text>
</comment>
<feature type="domain" description="Integrase catalytic" evidence="1">
    <location>
        <begin position="73"/>
        <end position="233"/>
    </location>
</feature>
<dbReference type="Pfam" id="PF13683">
    <property type="entry name" value="rve_3"/>
    <property type="match status" value="1"/>
</dbReference>
<dbReference type="InterPro" id="IPR036397">
    <property type="entry name" value="RNaseH_sf"/>
</dbReference>
<sequence>MRTHKKPDWAIVEIIRLKALMPDTGCRTLADLFNRRFATQRVSVGKTWVSYTLQQHRHAVMFKRKELKNKAPYQVTPFHYWGMDLTGVTDQQGITHTVLGLCEHHSRKALCLSKLRDKASVTLVRAICSAIELYGKPRIIRTDNEAVFTSRTFRWALKFLGIKYQCTELGYPWQNGRIERLFGTFKRHIRKIIVEDGIALNQRLAEFQFWYNTIRPHQNLKGHTPDEIWHGKAIPQTKNWIYIEFWTGVLQGFYARE</sequence>
<dbReference type="InterPro" id="IPR012337">
    <property type="entry name" value="RNaseH-like_sf"/>
</dbReference>
<name>A0ABU1W5D6_9GAMM</name>
<organism evidence="2 3">
    <name type="scientific">Rheinheimera soli</name>
    <dbReference type="NCBI Taxonomy" id="443616"/>
    <lineage>
        <taxon>Bacteria</taxon>
        <taxon>Pseudomonadati</taxon>
        <taxon>Pseudomonadota</taxon>
        <taxon>Gammaproteobacteria</taxon>
        <taxon>Chromatiales</taxon>
        <taxon>Chromatiaceae</taxon>
        <taxon>Rheinheimera</taxon>
    </lineage>
</organism>
<dbReference type="RefSeq" id="WP_310282063.1">
    <property type="nucleotide sequence ID" value="NZ_JAVDWR010000043.1"/>
</dbReference>
<gene>
    <name evidence="2" type="ORF">J2W69_004152</name>
</gene>
<proteinExistence type="predicted"/>
<evidence type="ECO:0000313" key="2">
    <source>
        <dbReference type="EMBL" id="MDR7123164.1"/>
    </source>
</evidence>
<dbReference type="EMBL" id="JAVDWR010000043">
    <property type="protein sequence ID" value="MDR7123164.1"/>
    <property type="molecule type" value="Genomic_DNA"/>
</dbReference>
<dbReference type="PROSITE" id="PS50994">
    <property type="entry name" value="INTEGRASE"/>
    <property type="match status" value="1"/>
</dbReference>